<dbReference type="AlphaFoldDB" id="A0A2G5TP69"/>
<dbReference type="Proteomes" id="UP000230233">
    <property type="component" value="Chromosome V"/>
</dbReference>
<comment type="caution">
    <text evidence="1">The sequence shown here is derived from an EMBL/GenBank/DDBJ whole genome shotgun (WGS) entry which is preliminary data.</text>
</comment>
<dbReference type="OrthoDB" id="5895597at2759"/>
<name>A0A2G5TP69_9PELO</name>
<keyword evidence="2" id="KW-1185">Reference proteome</keyword>
<dbReference type="EMBL" id="PDUG01000005">
    <property type="protein sequence ID" value="PIC29109.1"/>
    <property type="molecule type" value="Genomic_DNA"/>
</dbReference>
<evidence type="ECO:0000313" key="1">
    <source>
        <dbReference type="EMBL" id="PIC29109.1"/>
    </source>
</evidence>
<protein>
    <submittedName>
        <fullName evidence="1">Uncharacterized protein</fullName>
    </submittedName>
</protein>
<gene>
    <name evidence="1" type="primary">Cnig_chr_V.g20809</name>
    <name evidence="1" type="ORF">B9Z55_020809</name>
</gene>
<sequence length="295" mass="35218">MSDAPTSAEPKFNFLEEMDIESMNIEELRIAIANFDISLLAKPTQWEKVSIHKALSQDQKNCLRTRIYDFKKEYDYMIRQGILNNLMMIKRKLDSFLAQSSIKQSFEISVKELQKTFASCDLVIQKLSDPNKLWKRFEGEISTILILSYPLSNEVNDQKENLSEKQSYFSRKADEFRRVESECHRAWDDVQLQMDQVHAIQKCWRHLLKEEISWVLMNFQFKWTNDGYQEKHDREPETRLWCRKNAVPPAELLRRIKELEQRLRTSPVFMIDSILKRLAHPNRKRSNFNQRYSTS</sequence>
<proteinExistence type="predicted"/>
<reference evidence="2" key="1">
    <citation type="submission" date="2017-10" db="EMBL/GenBank/DDBJ databases">
        <title>Rapid genome shrinkage in a self-fertile nematode reveals novel sperm competition proteins.</title>
        <authorList>
            <person name="Yin D."/>
            <person name="Schwarz E.M."/>
            <person name="Thomas C.G."/>
            <person name="Felde R.L."/>
            <person name="Korf I.F."/>
            <person name="Cutter A.D."/>
            <person name="Schartner C.M."/>
            <person name="Ralston E.J."/>
            <person name="Meyer B.J."/>
            <person name="Haag E.S."/>
        </authorList>
    </citation>
    <scope>NUCLEOTIDE SEQUENCE [LARGE SCALE GENOMIC DNA]</scope>
    <source>
        <strain evidence="2">JU1422</strain>
    </source>
</reference>
<organism evidence="1 2">
    <name type="scientific">Caenorhabditis nigoni</name>
    <dbReference type="NCBI Taxonomy" id="1611254"/>
    <lineage>
        <taxon>Eukaryota</taxon>
        <taxon>Metazoa</taxon>
        <taxon>Ecdysozoa</taxon>
        <taxon>Nematoda</taxon>
        <taxon>Chromadorea</taxon>
        <taxon>Rhabditida</taxon>
        <taxon>Rhabditina</taxon>
        <taxon>Rhabditomorpha</taxon>
        <taxon>Rhabditoidea</taxon>
        <taxon>Rhabditidae</taxon>
        <taxon>Peloderinae</taxon>
        <taxon>Caenorhabditis</taxon>
    </lineage>
</organism>
<accession>A0A2G5TP69</accession>
<evidence type="ECO:0000313" key="2">
    <source>
        <dbReference type="Proteomes" id="UP000230233"/>
    </source>
</evidence>